<sequence length="51" mass="5538">VGHEQDEHGSGFPVWSPFWGAVLEEEDGKGMSANTRCICLLHLQTSPPCPS</sequence>
<reference evidence="1" key="2">
    <citation type="submission" date="2025-09" db="UniProtKB">
        <authorList>
            <consortium name="Ensembl"/>
        </authorList>
    </citation>
    <scope>IDENTIFICATION</scope>
</reference>
<dbReference type="Proteomes" id="UP000694541">
    <property type="component" value="Unplaced"/>
</dbReference>
<protein>
    <submittedName>
        <fullName evidence="1">Uncharacterized protein</fullName>
    </submittedName>
</protein>
<proteinExistence type="predicted"/>
<dbReference type="Ensembl" id="ENSANIT00000004117.1">
    <property type="protein sequence ID" value="ENSANIP00000003989.1"/>
    <property type="gene ID" value="ENSANIG00000002697.1"/>
</dbReference>
<accession>A0A8B9M5Q4</accession>
<evidence type="ECO:0000313" key="1">
    <source>
        <dbReference type="Ensembl" id="ENSANIP00000003989.1"/>
    </source>
</evidence>
<reference evidence="1" key="1">
    <citation type="submission" date="2025-08" db="UniProtKB">
        <authorList>
            <consortium name="Ensembl"/>
        </authorList>
    </citation>
    <scope>IDENTIFICATION</scope>
</reference>
<organism evidence="1 2">
    <name type="scientific">Accipiter nisus</name>
    <name type="common">Eurasian sparrowhawk</name>
    <dbReference type="NCBI Taxonomy" id="211598"/>
    <lineage>
        <taxon>Eukaryota</taxon>
        <taxon>Metazoa</taxon>
        <taxon>Chordata</taxon>
        <taxon>Craniata</taxon>
        <taxon>Vertebrata</taxon>
        <taxon>Euteleostomi</taxon>
        <taxon>Archelosauria</taxon>
        <taxon>Archosauria</taxon>
        <taxon>Dinosauria</taxon>
        <taxon>Saurischia</taxon>
        <taxon>Theropoda</taxon>
        <taxon>Coelurosauria</taxon>
        <taxon>Aves</taxon>
        <taxon>Neognathae</taxon>
        <taxon>Neoaves</taxon>
        <taxon>Telluraves</taxon>
        <taxon>Accipitrimorphae</taxon>
        <taxon>Accipitriformes</taxon>
        <taxon>Accipitridae</taxon>
        <taxon>Accipitrinae</taxon>
        <taxon>Accipiter</taxon>
    </lineage>
</organism>
<dbReference type="AlphaFoldDB" id="A0A8B9M5Q4"/>
<evidence type="ECO:0000313" key="2">
    <source>
        <dbReference type="Proteomes" id="UP000694541"/>
    </source>
</evidence>
<keyword evidence="2" id="KW-1185">Reference proteome</keyword>
<name>A0A8B9M5Q4_9AVES</name>